<name>A0AAP0BCY9_9ASPA</name>
<gene>
    <name evidence="6" type="ORF">KSP39_PZI013282</name>
</gene>
<dbReference type="PANTHER" id="PTHR11467:SF109">
    <property type="entry name" value="H15 DOMAIN-CONTAINING PROTEIN"/>
    <property type="match status" value="1"/>
</dbReference>
<proteinExistence type="predicted"/>
<dbReference type="SMART" id="SM00526">
    <property type="entry name" value="H15"/>
    <property type="match status" value="1"/>
</dbReference>
<keyword evidence="2" id="KW-0238">DNA-binding</keyword>
<dbReference type="SUPFAM" id="SSF46785">
    <property type="entry name" value="Winged helix' DNA-binding domain"/>
    <property type="match status" value="1"/>
</dbReference>
<dbReference type="Proteomes" id="UP001418222">
    <property type="component" value="Unassembled WGS sequence"/>
</dbReference>
<dbReference type="GO" id="GO:0030261">
    <property type="term" value="P:chromosome condensation"/>
    <property type="evidence" value="ECO:0007669"/>
    <property type="project" value="TreeGrafter"/>
</dbReference>
<evidence type="ECO:0000313" key="6">
    <source>
        <dbReference type="EMBL" id="KAK8935768.1"/>
    </source>
</evidence>
<dbReference type="GO" id="GO:0006334">
    <property type="term" value="P:nucleosome assembly"/>
    <property type="evidence" value="ECO:0007669"/>
    <property type="project" value="InterPro"/>
</dbReference>
<feature type="region of interest" description="Disordered" evidence="4">
    <location>
        <begin position="109"/>
        <end position="216"/>
    </location>
</feature>
<dbReference type="PROSITE" id="PS51504">
    <property type="entry name" value="H15"/>
    <property type="match status" value="1"/>
</dbReference>
<feature type="compositionally biased region" description="Basic and acidic residues" evidence="4">
    <location>
        <begin position="630"/>
        <end position="640"/>
    </location>
</feature>
<dbReference type="Pfam" id="PF00538">
    <property type="entry name" value="Linker_histone"/>
    <property type="match status" value="1"/>
</dbReference>
<reference evidence="6 7" key="1">
    <citation type="journal article" date="2022" name="Nat. Plants">
        <title>Genomes of leafy and leafless Platanthera orchids illuminate the evolution of mycoheterotrophy.</title>
        <authorList>
            <person name="Li M.H."/>
            <person name="Liu K.W."/>
            <person name="Li Z."/>
            <person name="Lu H.C."/>
            <person name="Ye Q.L."/>
            <person name="Zhang D."/>
            <person name="Wang J.Y."/>
            <person name="Li Y.F."/>
            <person name="Zhong Z.M."/>
            <person name="Liu X."/>
            <person name="Yu X."/>
            <person name="Liu D.K."/>
            <person name="Tu X.D."/>
            <person name="Liu B."/>
            <person name="Hao Y."/>
            <person name="Liao X.Y."/>
            <person name="Jiang Y.T."/>
            <person name="Sun W.H."/>
            <person name="Chen J."/>
            <person name="Chen Y.Q."/>
            <person name="Ai Y."/>
            <person name="Zhai J.W."/>
            <person name="Wu S.S."/>
            <person name="Zhou Z."/>
            <person name="Hsiao Y.Y."/>
            <person name="Wu W.L."/>
            <person name="Chen Y.Y."/>
            <person name="Lin Y.F."/>
            <person name="Hsu J.L."/>
            <person name="Li C.Y."/>
            <person name="Wang Z.W."/>
            <person name="Zhao X."/>
            <person name="Zhong W.Y."/>
            <person name="Ma X.K."/>
            <person name="Ma L."/>
            <person name="Huang J."/>
            <person name="Chen G.Z."/>
            <person name="Huang M.Z."/>
            <person name="Huang L."/>
            <person name="Peng D.H."/>
            <person name="Luo Y.B."/>
            <person name="Zou S.Q."/>
            <person name="Chen S.P."/>
            <person name="Lan S."/>
            <person name="Tsai W.C."/>
            <person name="Van de Peer Y."/>
            <person name="Liu Z.J."/>
        </authorList>
    </citation>
    <scope>NUCLEOTIDE SEQUENCE [LARGE SCALE GENOMIC DNA]</scope>
    <source>
        <strain evidence="6">Lor287</strain>
    </source>
</reference>
<feature type="compositionally biased region" description="Basic residues" evidence="4">
    <location>
        <begin position="190"/>
        <end position="199"/>
    </location>
</feature>
<accession>A0AAP0BCY9</accession>
<comment type="caution">
    <text evidence="6">The sequence shown here is derived from an EMBL/GenBank/DDBJ whole genome shotgun (WGS) entry which is preliminary data.</text>
</comment>
<feature type="compositionally biased region" description="Basic residues" evidence="4">
    <location>
        <begin position="135"/>
        <end position="146"/>
    </location>
</feature>
<dbReference type="EMBL" id="JBBWWQ010000011">
    <property type="protein sequence ID" value="KAK8935768.1"/>
    <property type="molecule type" value="Genomic_DNA"/>
</dbReference>
<protein>
    <recommendedName>
        <fullName evidence="5">H15 domain-containing protein</fullName>
    </recommendedName>
</protein>
<feature type="compositionally biased region" description="Basic and acidic residues" evidence="4">
    <location>
        <begin position="426"/>
        <end position="455"/>
    </location>
</feature>
<keyword evidence="7" id="KW-1185">Reference proteome</keyword>
<dbReference type="GO" id="GO:0031492">
    <property type="term" value="F:nucleosomal DNA binding"/>
    <property type="evidence" value="ECO:0007669"/>
    <property type="project" value="TreeGrafter"/>
</dbReference>
<dbReference type="Gene3D" id="1.10.10.10">
    <property type="entry name" value="Winged helix-like DNA-binding domain superfamily/Winged helix DNA-binding domain"/>
    <property type="match status" value="1"/>
</dbReference>
<sequence>MRRFFTGILKTNAGSKPPWRTPDHPPYSEMVEVALRALSEEGGSTESSISAYIESTFTDLPWGHDRLLPYYLRKLVVSGEISSPTQDHYILSLHHHRLLSSAHSLIGRRGRHPIYRPNPRSYPSFKSPPFASPRRQGRSRVSRFRGKRPEIFAECTPMLHLDQGSAPPRRRRGRPPLQRGGAVGGAIRRSVPRTRRPRGSRISQDGGRGRKLSNNGDCADNPDCFELIHAQSLPGKLQSILPPGPNFSSEILVLGNGKKDLCSETCALQPMQEDRGEGRRLVASPQSEHGEGQLFAVSVLSEHGEGKFSEVIEVPLLTLEPEMVSYCPSLEHSEHNEGNSSQREAPASTVLEQSEPSEDPTSPGEQSTILSLEKPENDGRCSEIPENDGQGPEMLENDDDDDPEKPGNDEHGLEKPENDDNDHEEPENHGHGPEKPENDGHSPEKSGHGLEKPENDDCSPENPENDDSDFENPENDDRGPENPENDDRGPEKPENDDCSPEKPENDGSAADKPENDGSGFENDARGSKKPENDDPIAEKPENDDPVPEKPENYGHSPNKPENYGHGSQKHEKEFQGLEKYENKHENDVHGPALPENDVHGPALPENDVHGPAMPENDVHGPAMPENDDHDLEKPEEDHKCSPGKRTAMVALDQEALVPLLLPGPDEVGSSGASNKKKRSHGKRRRLKLWFEG</sequence>
<feature type="compositionally biased region" description="Polar residues" evidence="4">
    <location>
        <begin position="350"/>
        <end position="370"/>
    </location>
</feature>
<evidence type="ECO:0000256" key="3">
    <source>
        <dbReference type="ARBA" id="ARBA00023242"/>
    </source>
</evidence>
<comment type="subcellular location">
    <subcellularLocation>
        <location evidence="1">Nucleus</location>
    </subcellularLocation>
</comment>
<feature type="compositionally biased region" description="Basic and acidic residues" evidence="4">
    <location>
        <begin position="522"/>
        <end position="552"/>
    </location>
</feature>
<feature type="domain" description="H15" evidence="5">
    <location>
        <begin position="23"/>
        <end position="93"/>
    </location>
</feature>
<evidence type="ECO:0000256" key="4">
    <source>
        <dbReference type="SAM" id="MobiDB-lite"/>
    </source>
</evidence>
<evidence type="ECO:0000256" key="1">
    <source>
        <dbReference type="ARBA" id="ARBA00004123"/>
    </source>
</evidence>
<evidence type="ECO:0000256" key="2">
    <source>
        <dbReference type="ARBA" id="ARBA00023125"/>
    </source>
</evidence>
<dbReference type="PANTHER" id="PTHR11467">
    <property type="entry name" value="HISTONE H1"/>
    <property type="match status" value="1"/>
</dbReference>
<feature type="compositionally biased region" description="Basic and acidic residues" evidence="4">
    <location>
        <begin position="404"/>
        <end position="418"/>
    </location>
</feature>
<dbReference type="GO" id="GO:0003690">
    <property type="term" value="F:double-stranded DNA binding"/>
    <property type="evidence" value="ECO:0007669"/>
    <property type="project" value="TreeGrafter"/>
</dbReference>
<dbReference type="CDD" id="cd00073">
    <property type="entry name" value="H15"/>
    <property type="match status" value="1"/>
</dbReference>
<dbReference type="GO" id="GO:0005730">
    <property type="term" value="C:nucleolus"/>
    <property type="evidence" value="ECO:0007669"/>
    <property type="project" value="TreeGrafter"/>
</dbReference>
<dbReference type="AlphaFoldDB" id="A0AAP0BCY9"/>
<dbReference type="InterPro" id="IPR005818">
    <property type="entry name" value="Histone_H1/H5_H15"/>
</dbReference>
<feature type="compositionally biased region" description="Basic and acidic residues" evidence="4">
    <location>
        <begin position="568"/>
        <end position="588"/>
    </location>
</feature>
<dbReference type="InterPro" id="IPR036390">
    <property type="entry name" value="WH_DNA-bd_sf"/>
</dbReference>
<evidence type="ECO:0000259" key="5">
    <source>
        <dbReference type="PROSITE" id="PS51504"/>
    </source>
</evidence>
<feature type="compositionally biased region" description="Basic and acidic residues" evidence="4">
    <location>
        <begin position="373"/>
        <end position="383"/>
    </location>
</feature>
<evidence type="ECO:0000313" key="7">
    <source>
        <dbReference type="Proteomes" id="UP001418222"/>
    </source>
</evidence>
<dbReference type="GO" id="GO:0045910">
    <property type="term" value="P:negative regulation of DNA recombination"/>
    <property type="evidence" value="ECO:0007669"/>
    <property type="project" value="TreeGrafter"/>
</dbReference>
<feature type="region of interest" description="Disordered" evidence="4">
    <location>
        <begin position="330"/>
        <end position="692"/>
    </location>
</feature>
<organism evidence="6 7">
    <name type="scientific">Platanthera zijinensis</name>
    <dbReference type="NCBI Taxonomy" id="2320716"/>
    <lineage>
        <taxon>Eukaryota</taxon>
        <taxon>Viridiplantae</taxon>
        <taxon>Streptophyta</taxon>
        <taxon>Embryophyta</taxon>
        <taxon>Tracheophyta</taxon>
        <taxon>Spermatophyta</taxon>
        <taxon>Magnoliopsida</taxon>
        <taxon>Liliopsida</taxon>
        <taxon>Asparagales</taxon>
        <taxon>Orchidaceae</taxon>
        <taxon>Orchidoideae</taxon>
        <taxon>Orchideae</taxon>
        <taxon>Orchidinae</taxon>
        <taxon>Platanthera</taxon>
    </lineage>
</organism>
<dbReference type="GO" id="GO:0000786">
    <property type="term" value="C:nucleosome"/>
    <property type="evidence" value="ECO:0007669"/>
    <property type="project" value="InterPro"/>
</dbReference>
<feature type="compositionally biased region" description="Basic residues" evidence="4">
    <location>
        <begin position="674"/>
        <end position="692"/>
    </location>
</feature>
<keyword evidence="3" id="KW-0539">Nucleus</keyword>
<feature type="compositionally biased region" description="Acidic residues" evidence="4">
    <location>
        <begin position="456"/>
        <end position="474"/>
    </location>
</feature>
<feature type="compositionally biased region" description="Basic and acidic residues" evidence="4">
    <location>
        <begin position="475"/>
        <end position="515"/>
    </location>
</feature>
<dbReference type="InterPro" id="IPR036388">
    <property type="entry name" value="WH-like_DNA-bd_sf"/>
</dbReference>